<dbReference type="EMBL" id="CAJEWN010000263">
    <property type="protein sequence ID" value="CAD2175851.1"/>
    <property type="molecule type" value="Genomic_DNA"/>
</dbReference>
<protein>
    <submittedName>
        <fullName evidence="1">Uncharacterized protein</fullName>
    </submittedName>
</protein>
<sequence>MNLLPAETNLDILKCLNFNQLNNCQLSNRRLCEVIVKYSKELATRKVFYSVELVVWKNYVCKDLVDYGYINPEILQLFFGDSPLKFHTNCFYLYDEDGEYFPKAYEFMYHHVVIHGCKGFYYQYPDWNMRGEMIKDEERHFIGEDVEEFCKVVEYKLDGIDPKDSGILYVCFHLGSKEPFHFEIKGPGMM</sequence>
<evidence type="ECO:0000313" key="2">
    <source>
        <dbReference type="Proteomes" id="UP000580250"/>
    </source>
</evidence>
<name>A0A6V7VNV3_MELEN</name>
<proteinExistence type="predicted"/>
<dbReference type="Proteomes" id="UP000580250">
    <property type="component" value="Unassembled WGS sequence"/>
</dbReference>
<dbReference type="AlphaFoldDB" id="A0A6V7VNV3"/>
<evidence type="ECO:0000313" key="1">
    <source>
        <dbReference type="EMBL" id="CAD2175851.1"/>
    </source>
</evidence>
<comment type="caution">
    <text evidence="1">The sequence shown here is derived from an EMBL/GenBank/DDBJ whole genome shotgun (WGS) entry which is preliminary data.</text>
</comment>
<accession>A0A6V7VNV3</accession>
<reference evidence="1 2" key="1">
    <citation type="submission" date="2020-08" db="EMBL/GenBank/DDBJ databases">
        <authorList>
            <person name="Koutsovoulos G."/>
            <person name="Danchin GJ E."/>
        </authorList>
    </citation>
    <scope>NUCLEOTIDE SEQUENCE [LARGE SCALE GENOMIC DNA]</scope>
</reference>
<organism evidence="1 2">
    <name type="scientific">Meloidogyne enterolobii</name>
    <name type="common">Root-knot nematode worm</name>
    <name type="synonym">Meloidogyne mayaguensis</name>
    <dbReference type="NCBI Taxonomy" id="390850"/>
    <lineage>
        <taxon>Eukaryota</taxon>
        <taxon>Metazoa</taxon>
        <taxon>Ecdysozoa</taxon>
        <taxon>Nematoda</taxon>
        <taxon>Chromadorea</taxon>
        <taxon>Rhabditida</taxon>
        <taxon>Tylenchina</taxon>
        <taxon>Tylenchomorpha</taxon>
        <taxon>Tylenchoidea</taxon>
        <taxon>Meloidogynidae</taxon>
        <taxon>Meloidogyninae</taxon>
        <taxon>Meloidogyne</taxon>
    </lineage>
</organism>
<gene>
    <name evidence="1" type="ORF">MENT_LOCUS27604</name>
</gene>